<feature type="region of interest" description="Disordered" evidence="10">
    <location>
        <begin position="22"/>
        <end position="112"/>
    </location>
</feature>
<evidence type="ECO:0000256" key="6">
    <source>
        <dbReference type="ARBA" id="ARBA00022840"/>
    </source>
</evidence>
<evidence type="ECO:0000313" key="13">
    <source>
        <dbReference type="Proteomes" id="UP001165060"/>
    </source>
</evidence>
<protein>
    <recommendedName>
        <fullName evidence="1">non-specific serine/threonine protein kinase</fullName>
        <ecNumber evidence="1">2.7.11.1</ecNumber>
    </recommendedName>
</protein>
<dbReference type="InterPro" id="IPR024678">
    <property type="entry name" value="Kinase_OSR1/WNK_CCT"/>
</dbReference>
<evidence type="ECO:0000256" key="4">
    <source>
        <dbReference type="ARBA" id="ARBA00022741"/>
    </source>
</evidence>
<dbReference type="Gene3D" id="3.10.20.90">
    <property type="entry name" value="Phosphatidylinositol 3-kinase Catalytic Subunit, Chain A, domain 1"/>
    <property type="match status" value="1"/>
</dbReference>
<keyword evidence="5" id="KW-0418">Kinase</keyword>
<proteinExistence type="predicted"/>
<feature type="compositionally biased region" description="Low complexity" evidence="10">
    <location>
        <begin position="87"/>
        <end position="103"/>
    </location>
</feature>
<keyword evidence="9" id="KW-0175">Coiled coil</keyword>
<dbReference type="Pfam" id="PF12202">
    <property type="entry name" value="OSR1_C"/>
    <property type="match status" value="1"/>
</dbReference>
<keyword evidence="3" id="KW-0808">Transferase</keyword>
<feature type="region of interest" description="Disordered" evidence="10">
    <location>
        <begin position="338"/>
        <end position="422"/>
    </location>
</feature>
<feature type="compositionally biased region" description="Gly residues" evidence="10">
    <location>
        <begin position="52"/>
        <end position="68"/>
    </location>
</feature>
<feature type="compositionally biased region" description="Basic and acidic residues" evidence="10">
    <location>
        <begin position="350"/>
        <end position="360"/>
    </location>
</feature>
<comment type="catalytic activity">
    <reaction evidence="7">
        <text>L-threonyl-[protein] + ATP = O-phospho-L-threonyl-[protein] + ADP + H(+)</text>
        <dbReference type="Rhea" id="RHEA:46608"/>
        <dbReference type="Rhea" id="RHEA-COMP:11060"/>
        <dbReference type="Rhea" id="RHEA-COMP:11605"/>
        <dbReference type="ChEBI" id="CHEBI:15378"/>
        <dbReference type="ChEBI" id="CHEBI:30013"/>
        <dbReference type="ChEBI" id="CHEBI:30616"/>
        <dbReference type="ChEBI" id="CHEBI:61977"/>
        <dbReference type="ChEBI" id="CHEBI:456216"/>
        <dbReference type="EC" id="2.7.11.1"/>
    </reaction>
</comment>
<comment type="caution">
    <text evidence="12">The sequence shown here is derived from an EMBL/GenBank/DDBJ whole genome shotgun (WGS) entry which is preliminary data.</text>
</comment>
<name>A0ABQ6M8S3_9STRA</name>
<dbReference type="Proteomes" id="UP001165060">
    <property type="component" value="Unassembled WGS sequence"/>
</dbReference>
<dbReference type="EMBL" id="BRYB01002563">
    <property type="protein sequence ID" value="GMI21822.1"/>
    <property type="molecule type" value="Genomic_DNA"/>
</dbReference>
<feature type="compositionally biased region" description="Polar residues" evidence="10">
    <location>
        <begin position="413"/>
        <end position="422"/>
    </location>
</feature>
<reference evidence="12 13" key="1">
    <citation type="journal article" date="2023" name="Commun. Biol.">
        <title>Genome analysis of Parmales, the sister group of diatoms, reveals the evolutionary specialization of diatoms from phago-mixotrophs to photoautotrophs.</title>
        <authorList>
            <person name="Ban H."/>
            <person name="Sato S."/>
            <person name="Yoshikawa S."/>
            <person name="Yamada K."/>
            <person name="Nakamura Y."/>
            <person name="Ichinomiya M."/>
            <person name="Sato N."/>
            <person name="Blanc-Mathieu R."/>
            <person name="Endo H."/>
            <person name="Kuwata A."/>
            <person name="Ogata H."/>
        </authorList>
    </citation>
    <scope>NUCLEOTIDE SEQUENCE [LARGE SCALE GENOMIC DNA]</scope>
</reference>
<feature type="region of interest" description="Disordered" evidence="10">
    <location>
        <begin position="191"/>
        <end position="225"/>
    </location>
</feature>
<keyword evidence="6" id="KW-0067">ATP-binding</keyword>
<evidence type="ECO:0000256" key="10">
    <source>
        <dbReference type="SAM" id="MobiDB-lite"/>
    </source>
</evidence>
<gene>
    <name evidence="12" type="ORF">TeGR_g5722</name>
</gene>
<evidence type="ECO:0000313" key="12">
    <source>
        <dbReference type="EMBL" id="GMI21822.1"/>
    </source>
</evidence>
<feature type="non-terminal residue" evidence="12">
    <location>
        <position position="1"/>
    </location>
</feature>
<accession>A0ABQ6M8S3</accession>
<evidence type="ECO:0000256" key="3">
    <source>
        <dbReference type="ARBA" id="ARBA00022679"/>
    </source>
</evidence>
<evidence type="ECO:0000259" key="11">
    <source>
        <dbReference type="Pfam" id="PF12202"/>
    </source>
</evidence>
<sequence length="422" mass="44742">YNEVLNSMQEMEVNMKPVKVLMGRQQEIQDSEQSLPRAPPVEEEVGAEKAGGEAGGGGAAPAPGGGAAPAGAVAAPPATQDPPPAEPAVAGGAPATPAVAGAENPKAHASRSNSMVNVVERVGEEVVDDILHLSLILAVDGKSQQVRFEFHLKDDDPLDVAKEMVTHLGISETDVEGISLTISDLAAKAKNKEATESEGQEILPGAAGTTASTSNPALQNSVGSSDVIMRSEEYDDNFGAFASQESEEENSRTTEELKLEDDYLKNMQRAKKAYMTRMDNLHKSKAEKEEQHRRAIEKHERDLAEYNKRVLLAEEEQFKRLHALQAEWESKVNAMRTRGDSCDGSVGLSLDKEGGERSGVADEGGEGQPIGQPMGAIGQQGQQAQGQAAEPIQQAQGGGATPPVNNMFMRSGGLSSDNLNKT</sequence>
<evidence type="ECO:0000256" key="7">
    <source>
        <dbReference type="ARBA" id="ARBA00047899"/>
    </source>
</evidence>
<keyword evidence="13" id="KW-1185">Reference proteome</keyword>
<evidence type="ECO:0000256" key="8">
    <source>
        <dbReference type="ARBA" id="ARBA00048679"/>
    </source>
</evidence>
<evidence type="ECO:0000256" key="1">
    <source>
        <dbReference type="ARBA" id="ARBA00012513"/>
    </source>
</evidence>
<organism evidence="12 13">
    <name type="scientific">Tetraparma gracilis</name>
    <dbReference type="NCBI Taxonomy" id="2962635"/>
    <lineage>
        <taxon>Eukaryota</taxon>
        <taxon>Sar</taxon>
        <taxon>Stramenopiles</taxon>
        <taxon>Ochrophyta</taxon>
        <taxon>Bolidophyceae</taxon>
        <taxon>Parmales</taxon>
        <taxon>Triparmaceae</taxon>
        <taxon>Tetraparma</taxon>
    </lineage>
</organism>
<evidence type="ECO:0000256" key="9">
    <source>
        <dbReference type="SAM" id="Coils"/>
    </source>
</evidence>
<evidence type="ECO:0000256" key="2">
    <source>
        <dbReference type="ARBA" id="ARBA00022527"/>
    </source>
</evidence>
<comment type="catalytic activity">
    <reaction evidence="8">
        <text>L-seryl-[protein] + ATP = O-phospho-L-seryl-[protein] + ADP + H(+)</text>
        <dbReference type="Rhea" id="RHEA:17989"/>
        <dbReference type="Rhea" id="RHEA-COMP:9863"/>
        <dbReference type="Rhea" id="RHEA-COMP:11604"/>
        <dbReference type="ChEBI" id="CHEBI:15378"/>
        <dbReference type="ChEBI" id="CHEBI:29999"/>
        <dbReference type="ChEBI" id="CHEBI:30616"/>
        <dbReference type="ChEBI" id="CHEBI:83421"/>
        <dbReference type="ChEBI" id="CHEBI:456216"/>
        <dbReference type="EC" id="2.7.11.1"/>
    </reaction>
</comment>
<feature type="compositionally biased region" description="Polar residues" evidence="10">
    <location>
        <begin position="209"/>
        <end position="224"/>
    </location>
</feature>
<dbReference type="EC" id="2.7.11.1" evidence="1"/>
<feature type="compositionally biased region" description="Low complexity" evidence="10">
    <location>
        <begin position="69"/>
        <end position="78"/>
    </location>
</feature>
<feature type="coiled-coil region" evidence="9">
    <location>
        <begin position="264"/>
        <end position="316"/>
    </location>
</feature>
<keyword evidence="2" id="KW-0723">Serine/threonine-protein kinase</keyword>
<evidence type="ECO:0000256" key="5">
    <source>
        <dbReference type="ARBA" id="ARBA00022777"/>
    </source>
</evidence>
<feature type="domain" description="Serine/threonine-protein kinase OSR1/WNK CCT" evidence="11">
    <location>
        <begin position="144"/>
        <end position="185"/>
    </location>
</feature>
<feature type="compositionally biased region" description="Low complexity" evidence="10">
    <location>
        <begin position="369"/>
        <end position="395"/>
    </location>
</feature>
<keyword evidence="4" id="KW-0547">Nucleotide-binding</keyword>